<dbReference type="EnsemblMetazoa" id="GPPI044831-RA">
    <property type="protein sequence ID" value="GPPI044831-PA"/>
    <property type="gene ID" value="GPPI044831"/>
</dbReference>
<dbReference type="EMBL" id="JXJN01022975">
    <property type="status" value="NOT_ANNOTATED_CDS"/>
    <property type="molecule type" value="Genomic_DNA"/>
</dbReference>
<dbReference type="VEuPathDB" id="VectorBase:GPPI044831"/>
<dbReference type="AlphaFoldDB" id="A0A1B0BZ44"/>
<organism evidence="1 2">
    <name type="scientific">Glossina palpalis gambiensis</name>
    <dbReference type="NCBI Taxonomy" id="67801"/>
    <lineage>
        <taxon>Eukaryota</taxon>
        <taxon>Metazoa</taxon>
        <taxon>Ecdysozoa</taxon>
        <taxon>Arthropoda</taxon>
        <taxon>Hexapoda</taxon>
        <taxon>Insecta</taxon>
        <taxon>Pterygota</taxon>
        <taxon>Neoptera</taxon>
        <taxon>Endopterygota</taxon>
        <taxon>Diptera</taxon>
        <taxon>Brachycera</taxon>
        <taxon>Muscomorpha</taxon>
        <taxon>Hippoboscoidea</taxon>
        <taxon>Glossinidae</taxon>
        <taxon>Glossina</taxon>
    </lineage>
</organism>
<reference evidence="2" key="1">
    <citation type="submission" date="2015-01" db="EMBL/GenBank/DDBJ databases">
        <authorList>
            <person name="Aksoy S."/>
            <person name="Warren W."/>
            <person name="Wilson R.K."/>
        </authorList>
    </citation>
    <scope>NUCLEOTIDE SEQUENCE [LARGE SCALE GENOMIC DNA]</scope>
    <source>
        <strain evidence="2">IAEA</strain>
    </source>
</reference>
<evidence type="ECO:0000313" key="2">
    <source>
        <dbReference type="Proteomes" id="UP000092460"/>
    </source>
</evidence>
<keyword evidence="2" id="KW-1185">Reference proteome</keyword>
<accession>A0A1B0BZ44</accession>
<name>A0A1B0BZ44_9MUSC</name>
<dbReference type="Proteomes" id="UP000092460">
    <property type="component" value="Unassembled WGS sequence"/>
</dbReference>
<proteinExistence type="predicted"/>
<sequence>MHKVCKCHKIINAFAFIKSDRHICCQLKGSLWSLHFSSKEEKNSYLSKRRLSKWILAHRPVDKKSVELDIFGAPAQCLTIENDNRNGIRLYFRNCGGENALCSRHWERKDSSTIPIIQNRLHSDDDDDDEKRKEITHARTRILSLIKLRITPSSYYKHLRKLKIFSHSTFILV</sequence>
<evidence type="ECO:0000313" key="1">
    <source>
        <dbReference type="EnsemblMetazoa" id="GPPI044831-PA"/>
    </source>
</evidence>
<protein>
    <submittedName>
        <fullName evidence="1">Uncharacterized protein</fullName>
    </submittedName>
</protein>
<reference evidence="1" key="2">
    <citation type="submission" date="2020-05" db="UniProtKB">
        <authorList>
            <consortium name="EnsemblMetazoa"/>
        </authorList>
    </citation>
    <scope>IDENTIFICATION</scope>
    <source>
        <strain evidence="1">IAEA</strain>
    </source>
</reference>